<evidence type="ECO:0000313" key="6">
    <source>
        <dbReference type="EMBL" id="MBP1931335.1"/>
    </source>
</evidence>
<keyword evidence="7" id="KW-1185">Reference proteome</keyword>
<keyword evidence="4" id="KW-1133">Transmembrane helix</keyword>
<keyword evidence="4" id="KW-0812">Transmembrane</keyword>
<dbReference type="PANTHER" id="PTHR46847:SF1">
    <property type="entry name" value="D-ALLOSE-BINDING PERIPLASMIC PROTEIN-RELATED"/>
    <property type="match status" value="1"/>
</dbReference>
<keyword evidence="4" id="KW-0472">Membrane</keyword>
<reference evidence="6 7" key="1">
    <citation type="submission" date="2021-03" db="EMBL/GenBank/DDBJ databases">
        <title>Genomic Encyclopedia of Type Strains, Phase IV (KMG-IV): sequencing the most valuable type-strain genomes for metagenomic binning, comparative biology and taxonomic classification.</title>
        <authorList>
            <person name="Goeker M."/>
        </authorList>
    </citation>
    <scope>NUCLEOTIDE SEQUENCE [LARGE SCALE GENOMIC DNA]</scope>
    <source>
        <strain evidence="6 7">DSM 24738</strain>
    </source>
</reference>
<comment type="similarity">
    <text evidence="2">Belongs to the bacterial solute-binding protein 2 family.</text>
</comment>
<evidence type="ECO:0000256" key="3">
    <source>
        <dbReference type="ARBA" id="ARBA00022729"/>
    </source>
</evidence>
<dbReference type="InterPro" id="IPR025997">
    <property type="entry name" value="SBP_2_dom"/>
</dbReference>
<dbReference type="RefSeq" id="WP_209809404.1">
    <property type="nucleotide sequence ID" value="NZ_JAGGKT010000002.1"/>
</dbReference>
<organism evidence="6 7">
    <name type="scientific">Ammoniphilus resinae</name>
    <dbReference type="NCBI Taxonomy" id="861532"/>
    <lineage>
        <taxon>Bacteria</taxon>
        <taxon>Bacillati</taxon>
        <taxon>Bacillota</taxon>
        <taxon>Bacilli</taxon>
        <taxon>Bacillales</taxon>
        <taxon>Paenibacillaceae</taxon>
        <taxon>Aneurinibacillus group</taxon>
        <taxon>Ammoniphilus</taxon>
    </lineage>
</organism>
<feature type="domain" description="Periplasmic binding protein" evidence="5">
    <location>
        <begin position="52"/>
        <end position="304"/>
    </location>
</feature>
<comment type="subcellular location">
    <subcellularLocation>
        <location evidence="1">Cell envelope</location>
    </subcellularLocation>
</comment>
<evidence type="ECO:0000259" key="5">
    <source>
        <dbReference type="Pfam" id="PF13407"/>
    </source>
</evidence>
<evidence type="ECO:0000256" key="4">
    <source>
        <dbReference type="SAM" id="Phobius"/>
    </source>
</evidence>
<dbReference type="EMBL" id="JAGGKT010000002">
    <property type="protein sequence ID" value="MBP1931335.1"/>
    <property type="molecule type" value="Genomic_DNA"/>
</dbReference>
<protein>
    <submittedName>
        <fullName evidence="6">Ribose transport system substrate-binding protein</fullName>
    </submittedName>
</protein>
<gene>
    <name evidence="6" type="ORF">J2Z37_001332</name>
</gene>
<comment type="caution">
    <text evidence="6">The sequence shown here is derived from an EMBL/GenBank/DDBJ whole genome shotgun (WGS) entry which is preliminary data.</text>
</comment>
<proteinExistence type="inferred from homology"/>
<dbReference type="Proteomes" id="UP001519343">
    <property type="component" value="Unassembled WGS sequence"/>
</dbReference>
<dbReference type="InterPro" id="IPR028082">
    <property type="entry name" value="Peripla_BP_I"/>
</dbReference>
<name>A0ABS4GM41_9BACL</name>
<dbReference type="SUPFAM" id="SSF53822">
    <property type="entry name" value="Periplasmic binding protein-like I"/>
    <property type="match status" value="1"/>
</dbReference>
<sequence length="338" mass="37545">MNFIKFIYINILIFLLVSMVLLGNSYYQSWKLAVEARNELTENDKPLSKKQVVLITERAGHPYWEVVTRGAKAAADDDIWIDVQGPDKASIAEHIRIIERAVASGVDGIITQGLDQEFVPVINKAIDAGIPVITIDTDVPESKRIGFIGTYNYEAGFQAGLYVKQHFSGSLNIGIISGNAYGAHMTQRIQGFKDALINQPDIKIVSIVNSQINKIEAMNQTFEMLNRYPQINLMFGVSALDGPGIAEAIGQYFPERKIPIIAFDDMPETLELLEQGKITAVIAQRSFIIGYRAIDLMRSVLNGETIPSLNHTAIDIVERSNLKEYLKKKQSEEGGISD</sequence>
<dbReference type="Pfam" id="PF13407">
    <property type="entry name" value="Peripla_BP_4"/>
    <property type="match status" value="1"/>
</dbReference>
<accession>A0ABS4GM41</accession>
<feature type="transmembrane region" description="Helical" evidence="4">
    <location>
        <begin position="6"/>
        <end position="27"/>
    </location>
</feature>
<keyword evidence="3" id="KW-0732">Signal</keyword>
<dbReference type="Gene3D" id="3.40.50.2300">
    <property type="match status" value="2"/>
</dbReference>
<evidence type="ECO:0000256" key="2">
    <source>
        <dbReference type="ARBA" id="ARBA00007639"/>
    </source>
</evidence>
<evidence type="ECO:0000313" key="7">
    <source>
        <dbReference type="Proteomes" id="UP001519343"/>
    </source>
</evidence>
<dbReference type="PANTHER" id="PTHR46847">
    <property type="entry name" value="D-ALLOSE-BINDING PERIPLASMIC PROTEIN-RELATED"/>
    <property type="match status" value="1"/>
</dbReference>
<evidence type="ECO:0000256" key="1">
    <source>
        <dbReference type="ARBA" id="ARBA00004196"/>
    </source>
</evidence>